<dbReference type="GO" id="GO:0045893">
    <property type="term" value="P:positive regulation of DNA-templated transcription"/>
    <property type="evidence" value="ECO:0007669"/>
    <property type="project" value="TreeGrafter"/>
</dbReference>
<dbReference type="Gene3D" id="4.10.280.10">
    <property type="entry name" value="Helix-loop-helix DNA-binding domain"/>
    <property type="match status" value="1"/>
</dbReference>
<keyword evidence="5" id="KW-0539">Nucleus</keyword>
<dbReference type="GO" id="GO:0005634">
    <property type="term" value="C:nucleus"/>
    <property type="evidence" value="ECO:0007669"/>
    <property type="project" value="UniProtKB-SubCell"/>
</dbReference>
<organism evidence="8 9">
    <name type="scientific">Nepenthes gracilis</name>
    <name type="common">Slender pitcher plant</name>
    <dbReference type="NCBI Taxonomy" id="150966"/>
    <lineage>
        <taxon>Eukaryota</taxon>
        <taxon>Viridiplantae</taxon>
        <taxon>Streptophyta</taxon>
        <taxon>Embryophyta</taxon>
        <taxon>Tracheophyta</taxon>
        <taxon>Spermatophyta</taxon>
        <taxon>Magnoliopsida</taxon>
        <taxon>eudicotyledons</taxon>
        <taxon>Gunneridae</taxon>
        <taxon>Pentapetalae</taxon>
        <taxon>Caryophyllales</taxon>
        <taxon>Nepenthaceae</taxon>
        <taxon>Nepenthes</taxon>
    </lineage>
</organism>
<name>A0AAD3XXD8_NEPGR</name>
<dbReference type="GO" id="GO:0003677">
    <property type="term" value="F:DNA binding"/>
    <property type="evidence" value="ECO:0007669"/>
    <property type="project" value="UniProtKB-KW"/>
</dbReference>
<protein>
    <recommendedName>
        <fullName evidence="7">BHLH domain-containing protein</fullName>
    </recommendedName>
</protein>
<dbReference type="PANTHER" id="PTHR46684:SF4">
    <property type="entry name" value="TRANSCRIPTION FACTOR SPEECHLESS"/>
    <property type="match status" value="1"/>
</dbReference>
<evidence type="ECO:0000313" key="9">
    <source>
        <dbReference type="Proteomes" id="UP001279734"/>
    </source>
</evidence>
<evidence type="ECO:0000256" key="3">
    <source>
        <dbReference type="ARBA" id="ARBA00023125"/>
    </source>
</evidence>
<comment type="caution">
    <text evidence="8">The sequence shown here is derived from an EMBL/GenBank/DDBJ whole genome shotgun (WGS) entry which is preliminary data.</text>
</comment>
<feature type="region of interest" description="Disordered" evidence="6">
    <location>
        <begin position="183"/>
        <end position="209"/>
    </location>
</feature>
<keyword evidence="4" id="KW-0804">Transcription</keyword>
<keyword evidence="2" id="KW-0805">Transcription regulation</keyword>
<evidence type="ECO:0000313" key="8">
    <source>
        <dbReference type="EMBL" id="GMH19621.1"/>
    </source>
</evidence>
<keyword evidence="3" id="KW-0238">DNA-binding</keyword>
<evidence type="ECO:0000256" key="5">
    <source>
        <dbReference type="ARBA" id="ARBA00023242"/>
    </source>
</evidence>
<accession>A0AAD3XXD8</accession>
<keyword evidence="9" id="KW-1185">Reference proteome</keyword>
<dbReference type="GO" id="GO:0046983">
    <property type="term" value="F:protein dimerization activity"/>
    <property type="evidence" value="ECO:0007669"/>
    <property type="project" value="InterPro"/>
</dbReference>
<evidence type="ECO:0000256" key="1">
    <source>
        <dbReference type="ARBA" id="ARBA00004123"/>
    </source>
</evidence>
<dbReference type="Pfam" id="PF00010">
    <property type="entry name" value="HLH"/>
    <property type="match status" value="1"/>
</dbReference>
<dbReference type="EMBL" id="BSYO01000021">
    <property type="protein sequence ID" value="GMH19621.1"/>
    <property type="molecule type" value="Genomic_DNA"/>
</dbReference>
<proteinExistence type="predicted"/>
<dbReference type="Proteomes" id="UP001279734">
    <property type="component" value="Unassembled WGS sequence"/>
</dbReference>
<reference evidence="8" key="1">
    <citation type="submission" date="2023-05" db="EMBL/GenBank/DDBJ databases">
        <title>Nepenthes gracilis genome sequencing.</title>
        <authorList>
            <person name="Fukushima K."/>
        </authorList>
    </citation>
    <scope>NUCLEOTIDE SEQUENCE</scope>
    <source>
        <strain evidence="8">SING2019-196</strain>
    </source>
</reference>
<dbReference type="GO" id="GO:0003700">
    <property type="term" value="F:DNA-binding transcription factor activity"/>
    <property type="evidence" value="ECO:0007669"/>
    <property type="project" value="InterPro"/>
</dbReference>
<dbReference type="PROSITE" id="PS50888">
    <property type="entry name" value="BHLH"/>
    <property type="match status" value="1"/>
</dbReference>
<sequence>MGDNLASIFEDPEFGESILAGGASPEDLFSIFDALDGVLEVLPDAPVNVVDGILLGGLGKEGEGERLVYEECDAELGDVDASSSSPKTKRPRLVASVQEVKNSNPADGHQRMSHITLERNRRKQMNDHLSVLRCLVPCFYVKRGDQASIIGGVVDYINELQQILQSLEAKKQRKVYSEILSPRASPVVSPRKPPLTPRTPQQRSPYGRRMQQGAGYLSPAMANPAVELSPSSSSSSSSIDKAKNDLVAKSKSPVAEVEVKFCAPNVLLKTVSPKIPGQVIKIISAIEDLSLRVLHVNISSVDETMLHCFTIEVRHHKSFLVWF</sequence>
<dbReference type="InterPro" id="IPR011598">
    <property type="entry name" value="bHLH_dom"/>
</dbReference>
<dbReference type="AlphaFoldDB" id="A0AAD3XXD8"/>
<dbReference type="InterPro" id="IPR036638">
    <property type="entry name" value="HLH_DNA-bd_sf"/>
</dbReference>
<comment type="subcellular location">
    <subcellularLocation>
        <location evidence="1">Nucleus</location>
    </subcellularLocation>
</comment>
<feature type="domain" description="BHLH" evidence="7">
    <location>
        <begin position="109"/>
        <end position="160"/>
    </location>
</feature>
<gene>
    <name evidence="8" type="ORF">Nepgr_021462</name>
</gene>
<dbReference type="SMART" id="SM00353">
    <property type="entry name" value="HLH"/>
    <property type="match status" value="1"/>
</dbReference>
<evidence type="ECO:0000256" key="6">
    <source>
        <dbReference type="SAM" id="MobiDB-lite"/>
    </source>
</evidence>
<dbReference type="CDD" id="cd11448">
    <property type="entry name" value="bHLH_AtFAMA_like"/>
    <property type="match status" value="1"/>
</dbReference>
<evidence type="ECO:0000256" key="2">
    <source>
        <dbReference type="ARBA" id="ARBA00023015"/>
    </source>
</evidence>
<dbReference type="PANTHER" id="PTHR46684">
    <property type="entry name" value="TRANSCRIPTION FACTOR FAMA"/>
    <property type="match status" value="1"/>
</dbReference>
<dbReference type="InterPro" id="IPR044283">
    <property type="entry name" value="FAMA/SPEECHLESS/MUTE-like"/>
</dbReference>
<dbReference type="GO" id="GO:0010052">
    <property type="term" value="P:guard cell differentiation"/>
    <property type="evidence" value="ECO:0007669"/>
    <property type="project" value="InterPro"/>
</dbReference>
<evidence type="ECO:0000259" key="7">
    <source>
        <dbReference type="PROSITE" id="PS50888"/>
    </source>
</evidence>
<evidence type="ECO:0000256" key="4">
    <source>
        <dbReference type="ARBA" id="ARBA00023163"/>
    </source>
</evidence>
<dbReference type="SUPFAM" id="SSF47459">
    <property type="entry name" value="HLH, helix-loop-helix DNA-binding domain"/>
    <property type="match status" value="1"/>
</dbReference>